<dbReference type="Proteomes" id="UP000619534">
    <property type="component" value="Unassembled WGS sequence"/>
</dbReference>
<comment type="caution">
    <text evidence="2">The sequence shown here is derived from an EMBL/GenBank/DDBJ whole genome shotgun (WGS) entry which is preliminary data.</text>
</comment>
<evidence type="ECO:0000313" key="3">
    <source>
        <dbReference type="Proteomes" id="UP000619534"/>
    </source>
</evidence>
<feature type="compositionally biased region" description="Low complexity" evidence="1">
    <location>
        <begin position="23"/>
        <end position="50"/>
    </location>
</feature>
<evidence type="ECO:0000313" key="2">
    <source>
        <dbReference type="EMBL" id="GGC76479.1"/>
    </source>
</evidence>
<dbReference type="EMBL" id="BMCJ01000001">
    <property type="protein sequence ID" value="GGC76479.1"/>
    <property type="molecule type" value="Genomic_DNA"/>
</dbReference>
<gene>
    <name evidence="2" type="ORF">GCM10007216_03790</name>
</gene>
<proteinExistence type="predicted"/>
<keyword evidence="3" id="KW-1185">Reference proteome</keyword>
<dbReference type="RefSeq" id="WP_062444807.1">
    <property type="nucleotide sequence ID" value="NZ_BMCJ01000001.1"/>
</dbReference>
<name>A0ABQ1NGQ9_9BACI</name>
<protein>
    <submittedName>
        <fullName evidence="2">Uncharacterized protein</fullName>
    </submittedName>
</protein>
<sequence>MDDIIDKIEEYFNNKQNRKTENSSPQTESSSYPSHSVLSSTSTNQNTTESNTEKVSYSEKIINKLNSKQKPSILEVAKEYGVSPESINKLLSQKGYRYNTFIEQWTKLTVKEVLEEIINEINDNSTLYDVSGIYFSNKSKRINFVDKLEKYFKKEGYFYSNKKKVWMKAVGPVDHYVNDLNKGINMKDLAKRYNTTNAEIRLLLRKHRYRYERTFQIWTNKSERLLLLELIEDVNAKNTDLNEFLRSKELEFYDLIKKLEKYNIREKLIIPGTNDSIDFSANEKTNSLPDKKQESQIISPKNIMNDALNLTHKSSIEQKTTQTEVENTNINGNKTAFNKEDFSNQVNKLSLEEINKLKVIIKFHEDYISEKEKGKQEATFLLSNTTLQKLNSLADKKEINRSILLEEIITSYLKE</sequence>
<organism evidence="2 3">
    <name type="scientific">Thalassobacillus devorans</name>
    <dbReference type="NCBI Taxonomy" id="279813"/>
    <lineage>
        <taxon>Bacteria</taxon>
        <taxon>Bacillati</taxon>
        <taxon>Bacillota</taxon>
        <taxon>Bacilli</taxon>
        <taxon>Bacillales</taxon>
        <taxon>Bacillaceae</taxon>
        <taxon>Thalassobacillus</taxon>
    </lineage>
</organism>
<feature type="compositionally biased region" description="Basic and acidic residues" evidence="1">
    <location>
        <begin position="1"/>
        <end position="12"/>
    </location>
</feature>
<reference evidence="3" key="1">
    <citation type="journal article" date="2019" name="Int. J. Syst. Evol. Microbiol.">
        <title>The Global Catalogue of Microorganisms (GCM) 10K type strain sequencing project: providing services to taxonomists for standard genome sequencing and annotation.</title>
        <authorList>
            <consortium name="The Broad Institute Genomics Platform"/>
            <consortium name="The Broad Institute Genome Sequencing Center for Infectious Disease"/>
            <person name="Wu L."/>
            <person name="Ma J."/>
        </authorList>
    </citation>
    <scope>NUCLEOTIDE SEQUENCE [LARGE SCALE GENOMIC DNA]</scope>
    <source>
        <strain evidence="3">CCM 7282</strain>
    </source>
</reference>
<accession>A0ABQ1NGQ9</accession>
<feature type="region of interest" description="Disordered" evidence="1">
    <location>
        <begin position="1"/>
        <end position="56"/>
    </location>
</feature>
<evidence type="ECO:0000256" key="1">
    <source>
        <dbReference type="SAM" id="MobiDB-lite"/>
    </source>
</evidence>